<evidence type="ECO:0000313" key="3">
    <source>
        <dbReference type="Proteomes" id="UP001341281"/>
    </source>
</evidence>
<evidence type="ECO:0000256" key="1">
    <source>
        <dbReference type="SAM" id="MobiDB-lite"/>
    </source>
</evidence>
<dbReference type="Proteomes" id="UP001341281">
    <property type="component" value="Chromosome 02"/>
</dbReference>
<reference evidence="2 3" key="1">
    <citation type="submission" date="2024-02" db="EMBL/GenBank/DDBJ databases">
        <title>High-quality chromosome-scale genome assembly of Pensacola bahiagrass (Paspalum notatum Flugge var. saurae).</title>
        <authorList>
            <person name="Vega J.M."/>
            <person name="Podio M."/>
            <person name="Orjuela J."/>
            <person name="Siena L.A."/>
            <person name="Pessino S.C."/>
            <person name="Combes M.C."/>
            <person name="Mariac C."/>
            <person name="Albertini E."/>
            <person name="Pupilli F."/>
            <person name="Ortiz J.P.A."/>
            <person name="Leblanc O."/>
        </authorList>
    </citation>
    <scope>NUCLEOTIDE SEQUENCE [LARGE SCALE GENOMIC DNA]</scope>
    <source>
        <strain evidence="2">R1</strain>
        <tissue evidence="2">Leaf</tissue>
    </source>
</reference>
<gene>
    <name evidence="2" type="ORF">U9M48_006349</name>
</gene>
<evidence type="ECO:0000313" key="2">
    <source>
        <dbReference type="EMBL" id="WVZ55725.1"/>
    </source>
</evidence>
<dbReference type="EMBL" id="CP144746">
    <property type="protein sequence ID" value="WVZ55725.1"/>
    <property type="molecule type" value="Genomic_DNA"/>
</dbReference>
<accession>A0AAQ3SLR0</accession>
<protein>
    <submittedName>
        <fullName evidence="2">Uncharacterized protein</fullName>
    </submittedName>
</protein>
<dbReference type="AlphaFoldDB" id="A0AAQ3SLR0"/>
<feature type="region of interest" description="Disordered" evidence="1">
    <location>
        <begin position="20"/>
        <end position="43"/>
    </location>
</feature>
<organism evidence="2 3">
    <name type="scientific">Paspalum notatum var. saurae</name>
    <dbReference type="NCBI Taxonomy" id="547442"/>
    <lineage>
        <taxon>Eukaryota</taxon>
        <taxon>Viridiplantae</taxon>
        <taxon>Streptophyta</taxon>
        <taxon>Embryophyta</taxon>
        <taxon>Tracheophyta</taxon>
        <taxon>Spermatophyta</taxon>
        <taxon>Magnoliopsida</taxon>
        <taxon>Liliopsida</taxon>
        <taxon>Poales</taxon>
        <taxon>Poaceae</taxon>
        <taxon>PACMAD clade</taxon>
        <taxon>Panicoideae</taxon>
        <taxon>Andropogonodae</taxon>
        <taxon>Paspaleae</taxon>
        <taxon>Paspalinae</taxon>
        <taxon>Paspalum</taxon>
    </lineage>
</organism>
<sequence length="100" mass="10971">MALRELEDFSLADSLVETLSDNSDFGRRPRHSSAGAGSGGGSEGAYALRLSKGRNMNWFGWSAGLGVVARSIFVESELVVTAKRWERKKHMSPEVEEEVI</sequence>
<proteinExistence type="predicted"/>
<keyword evidence="3" id="KW-1185">Reference proteome</keyword>
<name>A0AAQ3SLR0_PASNO</name>